<dbReference type="Pfam" id="PF08334">
    <property type="entry name" value="T2SSG"/>
    <property type="match status" value="1"/>
</dbReference>
<dbReference type="KEGG" id="dpb:BABL1_gene_292"/>
<name>V6DIG9_9BACT</name>
<keyword evidence="4" id="KW-1185">Reference proteome</keyword>
<dbReference type="Proteomes" id="UP000018769">
    <property type="component" value="Chromosome I"/>
</dbReference>
<dbReference type="HOGENOM" id="CLU_091705_2_1_7"/>
<dbReference type="PROSITE" id="PS00409">
    <property type="entry name" value="PROKAR_NTER_METHYL"/>
    <property type="match status" value="1"/>
</dbReference>
<gene>
    <name evidence="3" type="primary">xcpT</name>
    <name evidence="3" type="ORF">BABL1_gene_292</name>
</gene>
<keyword evidence="1" id="KW-0812">Transmembrane</keyword>
<evidence type="ECO:0000259" key="2">
    <source>
        <dbReference type="Pfam" id="PF08334"/>
    </source>
</evidence>
<dbReference type="EMBL" id="HG793133">
    <property type="protein sequence ID" value="CDK30723.1"/>
    <property type="molecule type" value="Genomic_DNA"/>
</dbReference>
<dbReference type="NCBIfam" id="TIGR02532">
    <property type="entry name" value="IV_pilin_GFxxxE"/>
    <property type="match status" value="1"/>
</dbReference>
<dbReference type="Gene3D" id="3.30.700.10">
    <property type="entry name" value="Glycoprotein, Type 4 Pilin"/>
    <property type="match status" value="1"/>
</dbReference>
<dbReference type="STRING" id="673862.BABL1_gene_292"/>
<dbReference type="Pfam" id="PF07963">
    <property type="entry name" value="N_methyl"/>
    <property type="match status" value="1"/>
</dbReference>
<dbReference type="AlphaFoldDB" id="V6DIG9"/>
<sequence>MLYAENKRNNLLKEGFSLIEIMIVLLIGAIVVGGAFAGFRYLQNARVQSTKSKLAALDTAIEHYNASIGEYPQTLEELVEGPQKPNLRRKWAGELASQNDLKDAWGKEFHYNLNSKGSNVPYELYAMHPDGKTQIFSPISQG</sequence>
<dbReference type="InterPro" id="IPR013545">
    <property type="entry name" value="T2SS_protein-GspG_C"/>
</dbReference>
<feature type="transmembrane region" description="Helical" evidence="1">
    <location>
        <begin position="21"/>
        <end position="42"/>
    </location>
</feature>
<dbReference type="InterPro" id="IPR045584">
    <property type="entry name" value="Pilin-like"/>
</dbReference>
<dbReference type="SUPFAM" id="SSF54523">
    <property type="entry name" value="Pili subunits"/>
    <property type="match status" value="1"/>
</dbReference>
<keyword evidence="1" id="KW-0472">Membrane</keyword>
<accession>V6DIG9</accession>
<evidence type="ECO:0000313" key="3">
    <source>
        <dbReference type="EMBL" id="CDK30723.1"/>
    </source>
</evidence>
<dbReference type="eggNOG" id="COG2165">
    <property type="taxonomic scope" value="Bacteria"/>
</dbReference>
<dbReference type="OrthoDB" id="9795612at2"/>
<keyword evidence="1" id="KW-1133">Transmembrane helix</keyword>
<evidence type="ECO:0000256" key="1">
    <source>
        <dbReference type="SAM" id="Phobius"/>
    </source>
</evidence>
<dbReference type="RefSeq" id="WP_023792314.1">
    <property type="nucleotide sequence ID" value="NC_023003.1"/>
</dbReference>
<dbReference type="InterPro" id="IPR012902">
    <property type="entry name" value="N_methyl_site"/>
</dbReference>
<protein>
    <submittedName>
        <fullName evidence="3">Type II secretory pathway pseudopilin PulG</fullName>
    </submittedName>
</protein>
<reference evidence="3 4" key="1">
    <citation type="journal article" date="2015" name="Biol. Direct">
        <title>Babela massiliensis, a representative of a widespread bacterial phylum with unusual adaptations to parasitism in amoebae.</title>
        <authorList>
            <person name="Pagnier I."/>
            <person name="Yutin N."/>
            <person name="Croce O."/>
            <person name="Makarova K.S."/>
            <person name="Wolf Y.I."/>
            <person name="Benamar S."/>
            <person name="Raoult D."/>
            <person name="Koonin E.V."/>
            <person name="La Scola B."/>
        </authorList>
    </citation>
    <scope>NUCLEOTIDE SEQUENCE [LARGE SCALE GENOMIC DNA]</scope>
    <source>
        <strain evidence="4">BABL1</strain>
    </source>
</reference>
<proteinExistence type="predicted"/>
<organism evidence="3 4">
    <name type="scientific">Candidatus Babela massiliensis</name>
    <dbReference type="NCBI Taxonomy" id="673862"/>
    <lineage>
        <taxon>Bacteria</taxon>
        <taxon>Candidatus Babelota</taxon>
        <taxon>Candidatus Babeliae</taxon>
        <taxon>Candidatus Babeliales</taxon>
        <taxon>Candidatus Babeliaceae</taxon>
        <taxon>Candidatus Babela</taxon>
    </lineage>
</organism>
<feature type="domain" description="Type II secretion system protein GspG C-terminal" evidence="2">
    <location>
        <begin position="41"/>
        <end position="133"/>
    </location>
</feature>
<evidence type="ECO:0000313" key="4">
    <source>
        <dbReference type="Proteomes" id="UP000018769"/>
    </source>
</evidence>